<dbReference type="InterPro" id="IPR002937">
    <property type="entry name" value="Amino_oxidase"/>
</dbReference>
<protein>
    <submittedName>
        <fullName evidence="2">NAD(P)/FAD-dependent oxidoreductase</fullName>
    </submittedName>
</protein>
<evidence type="ECO:0000313" key="2">
    <source>
        <dbReference type="EMBL" id="MCX3062345.1"/>
    </source>
</evidence>
<evidence type="ECO:0000259" key="1">
    <source>
        <dbReference type="Pfam" id="PF01593"/>
    </source>
</evidence>
<dbReference type="PANTHER" id="PTHR43734">
    <property type="entry name" value="PHYTOENE DESATURASE"/>
    <property type="match status" value="1"/>
</dbReference>
<accession>A0ABT3TZ71</accession>
<reference evidence="2" key="1">
    <citation type="submission" date="2022-10" db="EMBL/GenBank/DDBJ databases">
        <title>Streptomyces beihaiensis sp. nov., a chitin degrading actinobacterium, isolated from shrimp pond soil.</title>
        <authorList>
            <person name="Xie J."/>
            <person name="Shen N."/>
        </authorList>
    </citation>
    <scope>NUCLEOTIDE SEQUENCE</scope>
    <source>
        <strain evidence="2">GXMU-J5</strain>
    </source>
</reference>
<sequence length="498" mass="52761">MARIAVIGAGMGAMAAAARLATAGHRPVVFERASTYGGAVGRFEREGFAFDTGPGLLQLPAVYRDLFVKTGKEQLEDVVGLTQVEPAVRHVFADGSVADLPNARRAGVAEALDAVVGTGAGARWSAFMNRAREAWDRSRRPLLEEPLWPNWQVLAEREPYPAVVRRRLLRADRVATTLTEIGEFELGREPRLVALLEQYALAQGLDPRTAPASAAVLPYMEQTFGTWAVRGGLRALADALHERCLRRKVEFRFDAPVARVVEKDGQAAGVELADGSVEEAEFVVAGVAPGALDRLVAGRAVRGAPDPQPEASLPSRLTVHLALRGARPDGTPYRAVVHTTDRAAELAWLFDGAARPQSPTVAVLRPDDLSLVPDAEHEAVTLTVTVPPHARVGEEDVDAVLSAAERAVPALRDRLLWQEIRTPRDIAEATGAVGGAVPAPALAAAGGQRLHPSNTTAVEGLFTVGGWSHPGGGLPHAGMSGALVAGLIVEGSEFRGSQ</sequence>
<dbReference type="SUPFAM" id="SSF51905">
    <property type="entry name" value="FAD/NAD(P)-binding domain"/>
    <property type="match status" value="1"/>
</dbReference>
<evidence type="ECO:0000313" key="3">
    <source>
        <dbReference type="Proteomes" id="UP001163064"/>
    </source>
</evidence>
<dbReference type="EMBL" id="JAPHNL010000270">
    <property type="protein sequence ID" value="MCX3062345.1"/>
    <property type="molecule type" value="Genomic_DNA"/>
</dbReference>
<dbReference type="Gene3D" id="3.50.50.60">
    <property type="entry name" value="FAD/NAD(P)-binding domain"/>
    <property type="match status" value="2"/>
</dbReference>
<comment type="caution">
    <text evidence="2">The sequence shown here is derived from an EMBL/GenBank/DDBJ whole genome shotgun (WGS) entry which is preliminary data.</text>
</comment>
<dbReference type="Proteomes" id="UP001163064">
    <property type="component" value="Unassembled WGS sequence"/>
</dbReference>
<organism evidence="2 3">
    <name type="scientific">Streptomyces beihaiensis</name>
    <dbReference type="NCBI Taxonomy" id="2984495"/>
    <lineage>
        <taxon>Bacteria</taxon>
        <taxon>Bacillati</taxon>
        <taxon>Actinomycetota</taxon>
        <taxon>Actinomycetes</taxon>
        <taxon>Kitasatosporales</taxon>
        <taxon>Streptomycetaceae</taxon>
        <taxon>Streptomyces</taxon>
    </lineage>
</organism>
<name>A0ABT3TZ71_9ACTN</name>
<dbReference type="RefSeq" id="WP_266602496.1">
    <property type="nucleotide sequence ID" value="NZ_JAPHNL010000270.1"/>
</dbReference>
<dbReference type="InterPro" id="IPR036188">
    <property type="entry name" value="FAD/NAD-bd_sf"/>
</dbReference>
<dbReference type="PANTHER" id="PTHR43734:SF1">
    <property type="entry name" value="PHYTOENE DESATURASE"/>
    <property type="match status" value="1"/>
</dbReference>
<dbReference type="Pfam" id="PF01593">
    <property type="entry name" value="Amino_oxidase"/>
    <property type="match status" value="1"/>
</dbReference>
<proteinExistence type="predicted"/>
<keyword evidence="3" id="KW-1185">Reference proteome</keyword>
<gene>
    <name evidence="2" type="ORF">OFY01_21770</name>
</gene>
<feature type="domain" description="Amine oxidase" evidence="1">
    <location>
        <begin position="14"/>
        <end position="488"/>
    </location>
</feature>